<dbReference type="PANTHER" id="PTHR43194:SF2">
    <property type="entry name" value="PEROXISOMAL MEMBRANE PROTEIN LPX1"/>
    <property type="match status" value="1"/>
</dbReference>
<dbReference type="Proteomes" id="UP000800093">
    <property type="component" value="Unassembled WGS sequence"/>
</dbReference>
<dbReference type="OrthoDB" id="408373at2759"/>
<dbReference type="AlphaFoldDB" id="A0A9P4K0Z7"/>
<proteinExistence type="predicted"/>
<evidence type="ECO:0000313" key="3">
    <source>
        <dbReference type="Proteomes" id="UP000800093"/>
    </source>
</evidence>
<protein>
    <submittedName>
        <fullName evidence="2">Alpha/beta-hydrolase</fullName>
    </submittedName>
</protein>
<comment type="caution">
    <text evidence="2">The sequence shown here is derived from an EMBL/GenBank/DDBJ whole genome shotgun (WGS) entry which is preliminary data.</text>
</comment>
<name>A0A9P4K0Z7_9PLEO</name>
<dbReference type="InterPro" id="IPR029058">
    <property type="entry name" value="AB_hydrolase_fold"/>
</dbReference>
<dbReference type="InterPro" id="IPR000073">
    <property type="entry name" value="AB_hydrolase_1"/>
</dbReference>
<dbReference type="Pfam" id="PF12697">
    <property type="entry name" value="Abhydrolase_6"/>
    <property type="match status" value="1"/>
</dbReference>
<evidence type="ECO:0000313" key="2">
    <source>
        <dbReference type="EMBL" id="KAF2260889.1"/>
    </source>
</evidence>
<accession>A0A9P4K0Z7</accession>
<reference evidence="3" key="1">
    <citation type="journal article" date="2020" name="Stud. Mycol.">
        <title>101 Dothideomycetes genomes: A test case for predicting lifestyles and emergence of pathogens.</title>
        <authorList>
            <person name="Haridas S."/>
            <person name="Albert R."/>
            <person name="Binder M."/>
            <person name="Bloem J."/>
            <person name="LaButti K."/>
            <person name="Salamov A."/>
            <person name="Andreopoulos B."/>
            <person name="Baker S."/>
            <person name="Barry K."/>
            <person name="Bills G."/>
            <person name="Bluhm B."/>
            <person name="Cannon C."/>
            <person name="Castanera R."/>
            <person name="Culley D."/>
            <person name="Daum C."/>
            <person name="Ezra D."/>
            <person name="Gonzalez J."/>
            <person name="Henrissat B."/>
            <person name="Kuo A."/>
            <person name="Liang C."/>
            <person name="Lipzen A."/>
            <person name="Lutzoni F."/>
            <person name="Magnuson J."/>
            <person name="Mondo S."/>
            <person name="Nolan M."/>
            <person name="Ohm R."/>
            <person name="Pangilinan J."/>
            <person name="Park H.-J."/>
            <person name="Ramirez L."/>
            <person name="Alfaro M."/>
            <person name="Sun H."/>
            <person name="Tritt A."/>
            <person name="Yoshinaga Y."/>
            <person name="Zwiers L.-H."/>
            <person name="Turgeon B."/>
            <person name="Goodwin S."/>
            <person name="Spatafora J."/>
            <person name="Crous P."/>
            <person name="Grigoriev I."/>
        </authorList>
    </citation>
    <scope>NUCLEOTIDE SEQUENCE [LARGE SCALE GENOMIC DNA]</scope>
    <source>
        <strain evidence="3">CBS 304.66</strain>
    </source>
</reference>
<dbReference type="PANTHER" id="PTHR43194">
    <property type="entry name" value="HYDROLASE ALPHA/BETA FOLD FAMILY"/>
    <property type="match status" value="1"/>
</dbReference>
<dbReference type="EMBL" id="ML986669">
    <property type="protein sequence ID" value="KAF2260889.1"/>
    <property type="molecule type" value="Genomic_DNA"/>
</dbReference>
<dbReference type="SUPFAM" id="SSF53474">
    <property type="entry name" value="alpha/beta-Hydrolases"/>
    <property type="match status" value="1"/>
</dbReference>
<dbReference type="Gene3D" id="3.40.50.1820">
    <property type="entry name" value="alpha/beta hydrolase"/>
    <property type="match status" value="1"/>
</dbReference>
<organism evidence="2 3">
    <name type="scientific">Lojkania enalia</name>
    <dbReference type="NCBI Taxonomy" id="147567"/>
    <lineage>
        <taxon>Eukaryota</taxon>
        <taxon>Fungi</taxon>
        <taxon>Dikarya</taxon>
        <taxon>Ascomycota</taxon>
        <taxon>Pezizomycotina</taxon>
        <taxon>Dothideomycetes</taxon>
        <taxon>Pleosporomycetidae</taxon>
        <taxon>Pleosporales</taxon>
        <taxon>Pleosporales incertae sedis</taxon>
        <taxon>Lojkania</taxon>
    </lineage>
</organism>
<feature type="domain" description="AB hydrolase-1" evidence="1">
    <location>
        <begin position="179"/>
        <end position="413"/>
    </location>
</feature>
<sequence>MANWSDFANALQGSLDALHKLLGSDPQLKAFTSSDAIDKPVTFAYKSTDSDNALLITVTNGSAEAKTGSSKDALFSLSAAPDKWEQFFKEVPAAPYQSYWGMFTGTEVQGDQTAMAQLMHVWRRALELVHEAHCGPIKEDQQPEPMWDHITGHYVYLDAPVWEKTKIFYETSGEGKQQIVFLHTAGSDGRQYHGVMNDERMRKRCTMYAFDLPGHGRSFPPQACPPGAYKITEDSYVGIIGAFVKSLGLRRPIICGASMAGQACLAVAIRNSEVGAGGVIPVEGSEYLNMPRQSFDRSPYVNQSLFNPEYIYGTMSPTAPLVNKQLNWHLYSSQAYSIFHGDLEFAFGGFDGRSRVESIKTNNCPVFMLTGEYDWINTPELSQQTADKIRGAKHKTMPELGHFPATENPAKFVPYLLEAIDHIHQVRSESLSSLRLGND</sequence>
<evidence type="ECO:0000259" key="1">
    <source>
        <dbReference type="Pfam" id="PF12697"/>
    </source>
</evidence>
<gene>
    <name evidence="2" type="ORF">CC78DRAFT_536065</name>
</gene>
<dbReference type="InterPro" id="IPR050228">
    <property type="entry name" value="Carboxylesterase_BioH"/>
</dbReference>
<keyword evidence="3" id="KW-1185">Reference proteome</keyword>